<dbReference type="Gene3D" id="1.25.40.10">
    <property type="entry name" value="Tetratricopeptide repeat domain"/>
    <property type="match status" value="7"/>
</dbReference>
<organism evidence="3 4">
    <name type="scientific">Gomphosphaeria aponina SAG 52.96 = DSM 107014</name>
    <dbReference type="NCBI Taxonomy" id="1521640"/>
    <lineage>
        <taxon>Bacteria</taxon>
        <taxon>Bacillati</taxon>
        <taxon>Cyanobacteriota</taxon>
        <taxon>Cyanophyceae</taxon>
        <taxon>Oscillatoriophycideae</taxon>
        <taxon>Chroococcales</taxon>
        <taxon>Gomphosphaeriaceae</taxon>
        <taxon>Gomphosphaeria</taxon>
    </lineage>
</organism>
<dbReference type="InterPro" id="IPR011990">
    <property type="entry name" value="TPR-like_helical_dom_sf"/>
</dbReference>
<feature type="repeat" description="TPR" evidence="1">
    <location>
        <begin position="379"/>
        <end position="412"/>
    </location>
</feature>
<evidence type="ECO:0000313" key="4">
    <source>
        <dbReference type="Proteomes" id="UP000767446"/>
    </source>
</evidence>
<dbReference type="PROSITE" id="PS50293">
    <property type="entry name" value="TPR_REGION"/>
    <property type="match status" value="6"/>
</dbReference>
<dbReference type="SUPFAM" id="SSF48452">
    <property type="entry name" value="TPR-like"/>
    <property type="match status" value="4"/>
</dbReference>
<dbReference type="Gene3D" id="3.90.550.10">
    <property type="entry name" value="Spore Coat Polysaccharide Biosynthesis Protein SpsA, Chain A"/>
    <property type="match status" value="1"/>
</dbReference>
<dbReference type="SUPFAM" id="SSF53756">
    <property type="entry name" value="UDP-Glycosyltransferase/glycogen phosphorylase"/>
    <property type="match status" value="1"/>
</dbReference>
<dbReference type="SUPFAM" id="SSF53448">
    <property type="entry name" value="Nucleotide-diphospho-sugar transferases"/>
    <property type="match status" value="1"/>
</dbReference>
<feature type="repeat" description="TPR" evidence="1">
    <location>
        <begin position="413"/>
        <end position="446"/>
    </location>
</feature>
<feature type="repeat" description="TPR" evidence="1">
    <location>
        <begin position="57"/>
        <end position="90"/>
    </location>
</feature>
<dbReference type="Pfam" id="PF13692">
    <property type="entry name" value="Glyco_trans_1_4"/>
    <property type="match status" value="1"/>
</dbReference>
<feature type="repeat" description="TPR" evidence="1">
    <location>
        <begin position="447"/>
        <end position="480"/>
    </location>
</feature>
<feature type="repeat" description="TPR" evidence="1">
    <location>
        <begin position="583"/>
        <end position="616"/>
    </location>
</feature>
<feature type="repeat" description="TPR" evidence="1">
    <location>
        <begin position="91"/>
        <end position="124"/>
    </location>
</feature>
<dbReference type="Pfam" id="PF13181">
    <property type="entry name" value="TPR_8"/>
    <property type="match status" value="1"/>
</dbReference>
<proteinExistence type="predicted"/>
<dbReference type="PROSITE" id="PS50005">
    <property type="entry name" value="TPR"/>
    <property type="match status" value="14"/>
</dbReference>
<dbReference type="InterPro" id="IPR029044">
    <property type="entry name" value="Nucleotide-diphossugar_trans"/>
</dbReference>
<feature type="repeat" description="TPR" evidence="1">
    <location>
        <begin position="549"/>
        <end position="582"/>
    </location>
</feature>
<feature type="repeat" description="TPR" evidence="1">
    <location>
        <begin position="515"/>
        <end position="548"/>
    </location>
</feature>
<feature type="repeat" description="TPR" evidence="1">
    <location>
        <begin position="481"/>
        <end position="514"/>
    </location>
</feature>
<dbReference type="Proteomes" id="UP000767446">
    <property type="component" value="Unassembled WGS sequence"/>
</dbReference>
<dbReference type="Pfam" id="PF13414">
    <property type="entry name" value="TPR_11"/>
    <property type="match status" value="6"/>
</dbReference>
<evidence type="ECO:0000256" key="1">
    <source>
        <dbReference type="PROSITE-ProRule" id="PRU00339"/>
    </source>
</evidence>
<dbReference type="Gene3D" id="3.40.50.2000">
    <property type="entry name" value="Glycogen Phosphorylase B"/>
    <property type="match status" value="2"/>
</dbReference>
<dbReference type="Pfam" id="PF13431">
    <property type="entry name" value="TPR_17"/>
    <property type="match status" value="1"/>
</dbReference>
<dbReference type="Pfam" id="PF00535">
    <property type="entry name" value="Glycos_transf_2"/>
    <property type="match status" value="1"/>
</dbReference>
<dbReference type="InterPro" id="IPR001173">
    <property type="entry name" value="Glyco_trans_2-like"/>
</dbReference>
<dbReference type="SMART" id="SM00028">
    <property type="entry name" value="TPR"/>
    <property type="match status" value="16"/>
</dbReference>
<feature type="domain" description="Glycosyltransferase 2-like" evidence="2">
    <location>
        <begin position="673"/>
        <end position="796"/>
    </location>
</feature>
<feature type="repeat" description="TPR" evidence="1">
    <location>
        <begin position="309"/>
        <end position="342"/>
    </location>
</feature>
<feature type="repeat" description="TPR" evidence="1">
    <location>
        <begin position="275"/>
        <end position="308"/>
    </location>
</feature>
<gene>
    <name evidence="3" type="ORF">DSM107014_04455</name>
</gene>
<feature type="repeat" description="TPR" evidence="1">
    <location>
        <begin position="164"/>
        <end position="197"/>
    </location>
</feature>
<name>A0A941GNT5_9CHRO</name>
<protein>
    <submittedName>
        <fullName evidence="3">Tetratricopeptide repeat protein</fullName>
    </submittedName>
</protein>
<dbReference type="Pfam" id="PF00515">
    <property type="entry name" value="TPR_1"/>
    <property type="match status" value="2"/>
</dbReference>
<evidence type="ECO:0000259" key="2">
    <source>
        <dbReference type="Pfam" id="PF00535"/>
    </source>
</evidence>
<dbReference type="PANTHER" id="PTHR12558">
    <property type="entry name" value="CELL DIVISION CYCLE 16,23,27"/>
    <property type="match status" value="1"/>
</dbReference>
<comment type="caution">
    <text evidence="3">The sequence shown here is derived from an EMBL/GenBank/DDBJ whole genome shotgun (WGS) entry which is preliminary data.</text>
</comment>
<accession>A0A941GNT5</accession>
<keyword evidence="1" id="KW-0802">TPR repeat</keyword>
<evidence type="ECO:0000313" key="3">
    <source>
        <dbReference type="EMBL" id="MBR8827149.1"/>
    </source>
</evidence>
<dbReference type="EMBL" id="JADQBC010000021">
    <property type="protein sequence ID" value="MBR8827149.1"/>
    <property type="molecule type" value="Genomic_DNA"/>
</dbReference>
<dbReference type="PANTHER" id="PTHR12558:SF13">
    <property type="entry name" value="CELL DIVISION CYCLE PROTEIN 27 HOMOLOG"/>
    <property type="match status" value="1"/>
</dbReference>
<feature type="repeat" description="TPR" evidence="1">
    <location>
        <begin position="23"/>
        <end position="56"/>
    </location>
</feature>
<dbReference type="CDD" id="cd06433">
    <property type="entry name" value="GT_2_WfgS_like"/>
    <property type="match status" value="1"/>
</dbReference>
<dbReference type="InterPro" id="IPR019734">
    <property type="entry name" value="TPR_rpt"/>
</dbReference>
<reference evidence="3" key="1">
    <citation type="submission" date="2021-02" db="EMBL/GenBank/DDBJ databases">
        <title>Metagenome analyses of Stigonema ocellatum DSM 106950, Chlorogloea purpurea SAG 13.99 and Gomphosphaeria aponina DSM 107014.</title>
        <authorList>
            <person name="Marter P."/>
            <person name="Huang S."/>
        </authorList>
    </citation>
    <scope>NUCLEOTIDE SEQUENCE</scope>
    <source>
        <strain evidence="3">JP213</strain>
    </source>
</reference>
<sequence>MREGSQENLQASLSVYESKVEAALVYMEQAEEYDQEGRWAEAIAVCQQALKIAPDLAVAYKLWGKILQEQGKNSEAIGCYAKALEIDPEYVEVYANLGSMYAGKQEWGKSISYYQRAIALNPKFAGAYRNLAKVYKLIGKNEQAATCILNLYKVLQEGSEQQSPEDYINLGAEMQSLGKIEEAIACYHRALELNPKLLEISMKLGDLLSQLGHWQEATSYYRHSLAVLGKKPLPPLRGKMPLLKGVEGLKQLSPQAEAVAVKQPLEENLEGENTATAYAEKGAKHAAAAAWEKAIAAYEKAVSLNPNWEEPYRNLGMIYGKLGKIETAAEYWYKALTIKPKIATSKQHFKLGNSLLQQGKTDWALNCYRNSIQLEPDFSLAYIRIGEILKRQGKMSEAISCWLEGIKQNPQIASLHYNLGQGLAEQSKWSAAISCYQKAISLEPNNWEIYQQLGDACQKQEQYSEAVNAYKKAIELNQENSWNYNNLGDVLLKLKQWEEAIRAYQQAIELNPDFFWSYQNMGDALRNVQDWDGAIGAYQKAIKLNGDFPWSYYNLGEVFAKLGSWEEAITAYKAAVELKADFAEAYGHLGDALARQGKWSDAIVYYEKAIDIDPAIHVSVYKNLGEALERKKYLTANQNPTKTTENRQWPEVGEAALSPPPTMPDGTPWPKISIVTPSYNQGKFIEETILSVIHQNYPHLEYILIDGGSTDETMTIVEKYRSHFKLVISEPDQGQSNALNKGFSQATGDILAWVNSDDLLAPGALRAVALAFYTSKADVVAGVCKIFQDGREIEQHLTSLPSGVMPLDELLDVENNWLNGKFFYQPEVMFTRAIWEKAGGKLDESLFYSMDYELWARLAANGARIEVIGYPVAQYRMHPNQKTSTMEKYRPELLKVRDKLQVRFNRPTKEKKAGERRSSLKVLFFNDTGELGGAGIAHHRIAQAFALAGHQVITVAGTLDWSYTPVDSRPLEIYEAIASVKPDLVVVGNIHNLKYPLEILEMLATKFPTIFVMHDQWLLTGRCAYVGNCTKYTSLCDAECPTSQEYPRLEPMKIAPAFNYKQSLIKECENLLVFGDSKWVTNWAKENYRTHSPGKNPELKFQPIYYGIEREIFQPRDKAKCRRQLGLSADKFIILTGSQSLNDQRKGMKYLLEGLENIEIENLLLVSFGHGTQTPGRFEWQSTGYLDHPLMLAYYYSAADLFVGPSLEEAFGQTFIEAAACGTPAIGYAVGGVTEAIANGITGQIVAEKTPAALAKVIMDLYQNRDKLELLSRTAPIYIANKFSLQSSYQSCLVALDKSGLLDKLRLIPASKFRPILPEVKNKKIIVGQETKNKTTVIEGRGIKGYTLEGFGELEPPYPDLGILSPTQWLLGLGGKFAIVADEEKKGQLVISCRNMSQEQFLEIWHDEKVLLRGLVPNCTIDKPNVFTVPISLAKGLNILVIKADKYIEYQEQKPLAIMLERMTLVEEQANEENAVAATSWTPKSPRVLDELSISMDGNIQGTGWFPAENFNGTQVRWMKQQGSIMVDGITTAKNVQLKILGITASDPQFIKEMGVKVNGKELEGSVKSMHNGFWIFAGIMPGQNSRTGLMIEIETPGVKQLAPDDLRLASLLVKEIILKVQE</sequence>
<feature type="repeat" description="TPR" evidence="1">
    <location>
        <begin position="345"/>
        <end position="378"/>
    </location>
</feature>